<dbReference type="InterPro" id="IPR030960">
    <property type="entry name" value="DHQS/DOIS_N"/>
</dbReference>
<dbReference type="EMBL" id="WTFN01000041">
    <property type="protein sequence ID" value="MWK57682.1"/>
    <property type="molecule type" value="Genomic_DNA"/>
</dbReference>
<dbReference type="PANTHER" id="PTHR33563">
    <property type="match status" value="1"/>
</dbReference>
<dbReference type="GO" id="GO:0008652">
    <property type="term" value="P:amino acid biosynthetic process"/>
    <property type="evidence" value="ECO:0007669"/>
    <property type="project" value="UniProtKB-KW"/>
</dbReference>
<evidence type="ECO:0000313" key="5">
    <source>
        <dbReference type="EMBL" id="BCA27123.1"/>
    </source>
</evidence>
<evidence type="ECO:0000256" key="1">
    <source>
        <dbReference type="ARBA" id="ARBA00022605"/>
    </source>
</evidence>
<protein>
    <submittedName>
        <fullName evidence="6">3-dehydroquinate synthase</fullName>
    </submittedName>
</protein>
<dbReference type="GO" id="GO:0003856">
    <property type="term" value="F:3-dehydroquinate synthase activity"/>
    <property type="evidence" value="ECO:0007669"/>
    <property type="project" value="InterPro"/>
</dbReference>
<organism evidence="6 7">
    <name type="scientific">Metapseudomonas otitidis</name>
    <dbReference type="NCBI Taxonomy" id="319939"/>
    <lineage>
        <taxon>Bacteria</taxon>
        <taxon>Pseudomonadati</taxon>
        <taxon>Pseudomonadota</taxon>
        <taxon>Gammaproteobacteria</taxon>
        <taxon>Pseudomonadales</taxon>
        <taxon>Pseudomonadaceae</taxon>
        <taxon>Metapseudomonas</taxon>
    </lineage>
</organism>
<dbReference type="RefSeq" id="WP_083422472.1">
    <property type="nucleotide sequence ID" value="NZ_AP022642.1"/>
</dbReference>
<evidence type="ECO:0000313" key="8">
    <source>
        <dbReference type="Proteomes" id="UP000501237"/>
    </source>
</evidence>
<dbReference type="Pfam" id="PF26558">
    <property type="entry name" value="DHQS_2nd"/>
    <property type="match status" value="1"/>
</dbReference>
<evidence type="ECO:0000259" key="3">
    <source>
        <dbReference type="Pfam" id="PF01959"/>
    </source>
</evidence>
<dbReference type="GO" id="GO:0016491">
    <property type="term" value="F:oxidoreductase activity"/>
    <property type="evidence" value="ECO:0007669"/>
    <property type="project" value="InterPro"/>
</dbReference>
<proteinExistence type="predicted"/>
<dbReference type="Proteomes" id="UP000501237">
    <property type="component" value="Chromosome"/>
</dbReference>
<dbReference type="PANTHER" id="PTHR33563:SF1">
    <property type="entry name" value="3-DEHYDROQUINATE SYNTHASE"/>
    <property type="match status" value="1"/>
</dbReference>
<evidence type="ECO:0000313" key="6">
    <source>
        <dbReference type="EMBL" id="MWK57682.1"/>
    </source>
</evidence>
<keyword evidence="2" id="KW-0057">Aromatic amino acid biosynthesis</keyword>
<dbReference type="GeneID" id="57396314"/>
<feature type="domain" description="3-dehydroquinate synthase C-terminal" evidence="4">
    <location>
        <begin position="267"/>
        <end position="441"/>
    </location>
</feature>
<evidence type="ECO:0000259" key="4">
    <source>
        <dbReference type="Pfam" id="PF26558"/>
    </source>
</evidence>
<dbReference type="Proteomes" id="UP000461288">
    <property type="component" value="Unassembled WGS sequence"/>
</dbReference>
<accession>A0A1I0UQV0</accession>
<reference evidence="5 8" key="2">
    <citation type="journal article" date="2020" name="Microbiol. Resour. Announc.">
        <title>Complete genome sequence of Pseudomonas otitidis strain MrB4, isolated from Lake Biwa in Japan.</title>
        <authorList>
            <person name="Miyazaki K."/>
            <person name="Hase E."/>
            <person name="Maruya T."/>
        </authorList>
    </citation>
    <scope>NUCLEOTIDE SEQUENCE [LARGE SCALE GENOMIC DNA]</scope>
    <source>
        <strain evidence="5 8">MrB4</strain>
    </source>
</reference>
<evidence type="ECO:0000256" key="2">
    <source>
        <dbReference type="ARBA" id="ARBA00023141"/>
    </source>
</evidence>
<name>A0A1I0UQV0_9GAMM</name>
<dbReference type="GO" id="GO:0009073">
    <property type="term" value="P:aromatic amino acid family biosynthetic process"/>
    <property type="evidence" value="ECO:0007669"/>
    <property type="project" value="UniProtKB-KW"/>
</dbReference>
<dbReference type="KEGG" id="poj:PtoMrB4_11000"/>
<dbReference type="EMBL" id="AP022642">
    <property type="protein sequence ID" value="BCA27123.1"/>
    <property type="molecule type" value="Genomic_DNA"/>
</dbReference>
<dbReference type="STRING" id="319939.SAMN05216263_12094"/>
<feature type="domain" description="3-dehydroquinate synthase N-terminal" evidence="3">
    <location>
        <begin position="161"/>
        <end position="248"/>
    </location>
</feature>
<dbReference type="InterPro" id="IPR056179">
    <property type="entry name" value="DHQS_C"/>
</dbReference>
<evidence type="ECO:0000313" key="7">
    <source>
        <dbReference type="Proteomes" id="UP000461288"/>
    </source>
</evidence>
<dbReference type="AlphaFoldDB" id="A0A1I0UQV0"/>
<reference evidence="6 7" key="1">
    <citation type="submission" date="2019-12" db="EMBL/GenBank/DDBJ databases">
        <title>Draft genome sequence of Pseudomonas otitidis recovered from a chicken carcass.</title>
        <authorList>
            <person name="Vieira T.R."/>
            <person name="Oliviera E.F.C."/>
            <person name="Silva N.M.V."/>
            <person name="Sambrano G.E."/>
            <person name="Cibulski S.P."/>
            <person name="Cardoso M.R.I."/>
        </authorList>
    </citation>
    <scope>NUCLEOTIDE SEQUENCE [LARGE SCALE GENOMIC DNA]</scope>
    <source>
        <strain evidence="6 7">25_K</strain>
    </source>
</reference>
<keyword evidence="1" id="KW-0028">Amino-acid biosynthesis</keyword>
<dbReference type="InterPro" id="IPR002812">
    <property type="entry name" value="DHQS"/>
</dbReference>
<sequence>MSNTSAGVKGKDVQIAKEVAVPQDFETPETISRRSSVRLANIRKAGESKRTANDSQLVWFDSAQLASKRPDDGIFVRVINSLYTGIVLYMDNLAELLPAVPARMHVVLRLRNAAELKAFREGADFEAFKKGAAARNRSVALNDAEALAELGQDGLLTCFTSYVDDRDSLLGAIDQGLRFNYLWILFRDPTNIPLELVIASLQPTSTVLMKEIKAPTDVDDAIVSYGVMEYGAEGVIFSPRDHGVMSEFLARMSQAQSYANLNIQVGTVIDSRPVGMGYRACIDAATLFEPDEGMLVGSTSQGGVLCCPEVYFLPYMELRPFRVNAGAVHSYVFNTDNRTDYMSELKAGSPIMIVNSKGRVRRAAVGRMKIEQRPLRLIEVEFPGKERVNVLMQDDWHVRIFSDAAKPLNISELKPGDKVLGYVTEPGRHVGIKINESIIEK</sequence>
<gene>
    <name evidence="6" type="ORF">GO594_17000</name>
    <name evidence="5" type="ORF">PtoMrB4_11000</name>
</gene>
<dbReference type="Pfam" id="PF01959">
    <property type="entry name" value="DHQS"/>
    <property type="match status" value="1"/>
</dbReference>